<evidence type="ECO:0000313" key="1">
    <source>
        <dbReference type="EMBL" id="CAB1415060.1"/>
    </source>
</evidence>
<dbReference type="Proteomes" id="UP001153269">
    <property type="component" value="Unassembled WGS sequence"/>
</dbReference>
<protein>
    <submittedName>
        <fullName evidence="1">Uncharacterized protein</fullName>
    </submittedName>
</protein>
<dbReference type="AlphaFoldDB" id="A0A9N7TL93"/>
<evidence type="ECO:0000313" key="2">
    <source>
        <dbReference type="Proteomes" id="UP001153269"/>
    </source>
</evidence>
<organism evidence="1 2">
    <name type="scientific">Pleuronectes platessa</name>
    <name type="common">European plaice</name>
    <dbReference type="NCBI Taxonomy" id="8262"/>
    <lineage>
        <taxon>Eukaryota</taxon>
        <taxon>Metazoa</taxon>
        <taxon>Chordata</taxon>
        <taxon>Craniata</taxon>
        <taxon>Vertebrata</taxon>
        <taxon>Euteleostomi</taxon>
        <taxon>Actinopterygii</taxon>
        <taxon>Neopterygii</taxon>
        <taxon>Teleostei</taxon>
        <taxon>Neoteleostei</taxon>
        <taxon>Acanthomorphata</taxon>
        <taxon>Carangaria</taxon>
        <taxon>Pleuronectiformes</taxon>
        <taxon>Pleuronectoidei</taxon>
        <taxon>Pleuronectidae</taxon>
        <taxon>Pleuronectes</taxon>
    </lineage>
</organism>
<sequence>MFDRQRVLTNRRSQGATVDQSRVRWAGLVSTRASEEEEEFLAAILDVRTDCLRKWRRPRTETVTRNSPVKEGMKTSS</sequence>
<comment type="caution">
    <text evidence="1">The sequence shown here is derived from an EMBL/GenBank/DDBJ whole genome shotgun (WGS) entry which is preliminary data.</text>
</comment>
<proteinExistence type="predicted"/>
<dbReference type="EMBL" id="CADEAL010000136">
    <property type="protein sequence ID" value="CAB1415060.1"/>
    <property type="molecule type" value="Genomic_DNA"/>
</dbReference>
<reference evidence="1" key="1">
    <citation type="submission" date="2020-03" db="EMBL/GenBank/DDBJ databases">
        <authorList>
            <person name="Weist P."/>
        </authorList>
    </citation>
    <scope>NUCLEOTIDE SEQUENCE</scope>
</reference>
<accession>A0A9N7TL93</accession>
<keyword evidence="2" id="KW-1185">Reference proteome</keyword>
<name>A0A9N7TL93_PLEPL</name>
<gene>
    <name evidence="1" type="ORF">PLEPLA_LOCUS2773</name>
</gene>